<evidence type="ECO:0000313" key="2">
    <source>
        <dbReference type="EMBL" id="KAF3336043.1"/>
    </source>
</evidence>
<dbReference type="PANTHER" id="PTHR35486:SF1">
    <property type="entry name" value="OS02G0689500 PROTEIN"/>
    <property type="match status" value="1"/>
</dbReference>
<feature type="region of interest" description="Disordered" evidence="1">
    <location>
        <begin position="29"/>
        <end position="55"/>
    </location>
</feature>
<dbReference type="PANTHER" id="PTHR35486">
    <property type="entry name" value="EXPRESSED PROTEIN"/>
    <property type="match status" value="1"/>
</dbReference>
<dbReference type="AlphaFoldDB" id="A0A833VUS8"/>
<keyword evidence="3" id="KW-1185">Reference proteome</keyword>
<dbReference type="EMBL" id="SWLB01000008">
    <property type="protein sequence ID" value="KAF3336043.1"/>
    <property type="molecule type" value="Genomic_DNA"/>
</dbReference>
<feature type="compositionally biased region" description="Pro residues" evidence="1">
    <location>
        <begin position="43"/>
        <end position="55"/>
    </location>
</feature>
<comment type="caution">
    <text evidence="2">The sequence shown here is derived from an EMBL/GenBank/DDBJ whole genome shotgun (WGS) entry which is preliminary data.</text>
</comment>
<gene>
    <name evidence="2" type="ORF">FCM35_KLT20550</name>
</gene>
<sequence>MKCKLHPYHTGAGVCGACLHDRLLPLVTSDKYSPNNKPDSSSSPPPLSSSSPQPAPILFPRSVSPYVPVSFRETKLHFFRTPQTGPATTCSKKKGKFSFVYSFFGRARKDKARSSSSSSGWMHRFMRRGRRRKCHVDDVEPTRRCSARVAMPGGNNLAWKVAGIGRFG</sequence>
<protein>
    <submittedName>
        <fullName evidence="2">Uncharacterized protein</fullName>
    </submittedName>
</protein>
<proteinExistence type="predicted"/>
<dbReference type="Proteomes" id="UP000623129">
    <property type="component" value="Unassembled WGS sequence"/>
</dbReference>
<feature type="compositionally biased region" description="Low complexity" evidence="1">
    <location>
        <begin position="33"/>
        <end position="42"/>
    </location>
</feature>
<evidence type="ECO:0000313" key="3">
    <source>
        <dbReference type="Proteomes" id="UP000623129"/>
    </source>
</evidence>
<name>A0A833VUS8_9POAL</name>
<evidence type="ECO:0000256" key="1">
    <source>
        <dbReference type="SAM" id="MobiDB-lite"/>
    </source>
</evidence>
<reference evidence="2" key="1">
    <citation type="submission" date="2020-01" db="EMBL/GenBank/DDBJ databases">
        <title>Genome sequence of Kobresia littledalei, the first chromosome-level genome in the family Cyperaceae.</title>
        <authorList>
            <person name="Qu G."/>
        </authorList>
    </citation>
    <scope>NUCLEOTIDE SEQUENCE</scope>
    <source>
        <strain evidence="2">C.B.Clarke</strain>
        <tissue evidence="2">Leaf</tissue>
    </source>
</reference>
<organism evidence="2 3">
    <name type="scientific">Carex littledalei</name>
    <dbReference type="NCBI Taxonomy" id="544730"/>
    <lineage>
        <taxon>Eukaryota</taxon>
        <taxon>Viridiplantae</taxon>
        <taxon>Streptophyta</taxon>
        <taxon>Embryophyta</taxon>
        <taxon>Tracheophyta</taxon>
        <taxon>Spermatophyta</taxon>
        <taxon>Magnoliopsida</taxon>
        <taxon>Liliopsida</taxon>
        <taxon>Poales</taxon>
        <taxon>Cyperaceae</taxon>
        <taxon>Cyperoideae</taxon>
        <taxon>Cariceae</taxon>
        <taxon>Carex</taxon>
        <taxon>Carex subgen. Euthyceras</taxon>
    </lineage>
</organism>
<accession>A0A833VUS8</accession>